<feature type="domain" description="Sensor histidine kinase NatK-like C-terminal" evidence="2">
    <location>
        <begin position="323"/>
        <end position="423"/>
    </location>
</feature>
<evidence type="ECO:0000259" key="2">
    <source>
        <dbReference type="Pfam" id="PF14501"/>
    </source>
</evidence>
<dbReference type="RefSeq" id="WP_009529187.1">
    <property type="nucleotide sequence ID" value="NZ_JH414604.1"/>
</dbReference>
<keyword evidence="1" id="KW-1133">Transmembrane helix</keyword>
<dbReference type="Pfam" id="PF14501">
    <property type="entry name" value="HATPase_c_5"/>
    <property type="match status" value="1"/>
</dbReference>
<feature type="transmembrane region" description="Helical" evidence="1">
    <location>
        <begin position="183"/>
        <end position="202"/>
    </location>
</feature>
<dbReference type="EMBL" id="AFZG01000014">
    <property type="protein sequence ID" value="EHL19824.1"/>
    <property type="molecule type" value="Genomic_DNA"/>
</dbReference>
<dbReference type="CDD" id="cd16935">
    <property type="entry name" value="HATPase_AgrC-ComD-like"/>
    <property type="match status" value="1"/>
</dbReference>
<organism evidence="3 4">
    <name type="scientific">Peptoanaerobacter stomatis</name>
    <dbReference type="NCBI Taxonomy" id="796937"/>
    <lineage>
        <taxon>Bacteria</taxon>
        <taxon>Bacillati</taxon>
        <taxon>Bacillota</taxon>
        <taxon>Clostridia</taxon>
        <taxon>Peptostreptococcales</taxon>
        <taxon>Filifactoraceae</taxon>
        <taxon>Peptoanaerobacter</taxon>
    </lineage>
</organism>
<dbReference type="PANTHER" id="PTHR40448">
    <property type="entry name" value="TWO-COMPONENT SENSOR HISTIDINE KINASE"/>
    <property type="match status" value="1"/>
</dbReference>
<sequence length="428" mass="49896">MENFNVLHYVTNIIYIYTIYLLMTTFQKKESTYPKNIQNLSYALFYIIVTTVFSFINIPVITLFANLICLFMLSFLYSSHILNNLQISIVIYTILATEELIISTIANIKTLLIFKSEKHLNISIIFLGNILFLLSAILIKYFFNHKNNKKTTIILPIFNLAISFLTIIITFILASNSSINSEAFTFVSVSLIFINLFSMWGYEQITTTLNEQFKIESLKEKTKSYEKDIQFMYEQITNLRKYKHDEKNHLLVLMGLMKGKESKDALKYIENLLDIYSTEDMFIKTENKVINSLLNYKIKKMKDNKIKLTTEIKINKNLPVRDYDMSIILGNLIDNAMDAQMKINEEDRKINIKIIDEKNKFTVTINNTFNGEIKEENGILISKKEDSSSHGLGLNSVKECVEKYDGIFKINYNDKKFTSYVMFIKDKN</sequence>
<accession>G9XAZ0</accession>
<comment type="caution">
    <text evidence="3">The sequence shown here is derived from an EMBL/GenBank/DDBJ whole genome shotgun (WGS) entry which is preliminary data.</text>
</comment>
<dbReference type="GO" id="GO:0042802">
    <property type="term" value="F:identical protein binding"/>
    <property type="evidence" value="ECO:0007669"/>
    <property type="project" value="TreeGrafter"/>
</dbReference>
<dbReference type="InterPro" id="IPR036890">
    <property type="entry name" value="HATPase_C_sf"/>
</dbReference>
<name>G9XAZ0_9FIRM</name>
<feature type="transmembrane region" description="Helical" evidence="1">
    <location>
        <begin position="120"/>
        <end position="141"/>
    </location>
</feature>
<dbReference type="Gene3D" id="1.10.287.130">
    <property type="match status" value="1"/>
</dbReference>
<feature type="transmembrane region" description="Helical" evidence="1">
    <location>
        <begin position="153"/>
        <end position="174"/>
    </location>
</feature>
<evidence type="ECO:0000313" key="3">
    <source>
        <dbReference type="EMBL" id="EHL19824.1"/>
    </source>
</evidence>
<keyword evidence="1" id="KW-0812">Transmembrane</keyword>
<evidence type="ECO:0000313" key="4">
    <source>
        <dbReference type="Proteomes" id="UP000003379"/>
    </source>
</evidence>
<dbReference type="Gene3D" id="3.30.565.10">
    <property type="entry name" value="Histidine kinase-like ATPase, C-terminal domain"/>
    <property type="match status" value="1"/>
</dbReference>
<evidence type="ECO:0000256" key="1">
    <source>
        <dbReference type="SAM" id="Phobius"/>
    </source>
</evidence>
<dbReference type="SUPFAM" id="SSF55874">
    <property type="entry name" value="ATPase domain of HSP90 chaperone/DNA topoisomerase II/histidine kinase"/>
    <property type="match status" value="1"/>
</dbReference>
<gene>
    <name evidence="3" type="ORF">HMPREF9628_01157</name>
</gene>
<feature type="transmembrane region" description="Helical" evidence="1">
    <location>
        <begin position="89"/>
        <end position="108"/>
    </location>
</feature>
<protein>
    <recommendedName>
        <fullName evidence="2">Sensor histidine kinase NatK-like C-terminal domain-containing protein</fullName>
    </recommendedName>
</protein>
<keyword evidence="1" id="KW-0472">Membrane</keyword>
<dbReference type="InterPro" id="IPR032834">
    <property type="entry name" value="NatK-like_C"/>
</dbReference>
<dbReference type="Proteomes" id="UP000003379">
    <property type="component" value="Unassembled WGS sequence"/>
</dbReference>
<feature type="transmembrane region" description="Helical" evidence="1">
    <location>
        <begin position="6"/>
        <end position="23"/>
    </location>
</feature>
<reference evidence="3 4" key="1">
    <citation type="submission" date="2011-08" db="EMBL/GenBank/DDBJ databases">
        <title>The Genome Sequence of Eubacteriaceae bacterium CM5.</title>
        <authorList>
            <consortium name="The Broad Institute Genome Sequencing Platform"/>
            <person name="Earl A."/>
            <person name="Ward D."/>
            <person name="Feldgarden M."/>
            <person name="Gevers D."/>
            <person name="Sizova M."/>
            <person name="Hazen A."/>
            <person name="Epstein S."/>
            <person name="Young S.K."/>
            <person name="Zeng Q."/>
            <person name="Gargeya S."/>
            <person name="Fitzgerald M."/>
            <person name="Haas B."/>
            <person name="Abouelleil A."/>
            <person name="Alvarado L."/>
            <person name="Arachchi H.M."/>
            <person name="Berlin A."/>
            <person name="Brown A."/>
            <person name="Chapman S.B."/>
            <person name="Chen Z."/>
            <person name="Dunbar C."/>
            <person name="Freedman E."/>
            <person name="Gearin G."/>
            <person name="Gellesch M."/>
            <person name="Goldberg J."/>
            <person name="Griggs A."/>
            <person name="Gujja S."/>
            <person name="Heiman D."/>
            <person name="Howarth C."/>
            <person name="Larson L."/>
            <person name="Lui A."/>
            <person name="MacDonald P.J.P."/>
            <person name="Montmayeur A."/>
            <person name="Murphy C."/>
            <person name="Neiman D."/>
            <person name="Pearson M."/>
            <person name="Priest M."/>
            <person name="Roberts A."/>
            <person name="Saif S."/>
            <person name="Shea T."/>
            <person name="Shenoy N."/>
            <person name="Sisk P."/>
            <person name="Stolte C."/>
            <person name="Sykes S."/>
            <person name="Wortman J."/>
            <person name="Nusbaum C."/>
            <person name="Birren B."/>
        </authorList>
    </citation>
    <scope>NUCLEOTIDE SEQUENCE [LARGE SCALE GENOMIC DNA]</scope>
    <source>
        <strain evidence="3 4">CM5</strain>
    </source>
</reference>
<dbReference type="STRING" id="796937.HMPREF9630_01240"/>
<proteinExistence type="predicted"/>
<dbReference type="AlphaFoldDB" id="G9XAZ0"/>
<dbReference type="HOGENOM" id="CLU_020211_13_0_9"/>
<feature type="transmembrane region" description="Helical" evidence="1">
    <location>
        <begin position="44"/>
        <end position="77"/>
    </location>
</feature>
<dbReference type="PANTHER" id="PTHR40448:SF1">
    <property type="entry name" value="TWO-COMPONENT SENSOR HISTIDINE KINASE"/>
    <property type="match status" value="1"/>
</dbReference>